<feature type="domain" description="3-dehydroquinate synthase N-terminal" evidence="6">
    <location>
        <begin position="94"/>
        <end position="203"/>
    </location>
</feature>
<dbReference type="InterPro" id="IPR056179">
    <property type="entry name" value="DHQS_C"/>
</dbReference>
<dbReference type="NCBIfam" id="NF004852">
    <property type="entry name" value="PRK06203.1"/>
    <property type="match status" value="1"/>
</dbReference>
<dbReference type="Pfam" id="PF01761">
    <property type="entry name" value="DHQ_synthase"/>
    <property type="match status" value="1"/>
</dbReference>
<dbReference type="EMBL" id="FXAK01000001">
    <property type="protein sequence ID" value="SMF23643.1"/>
    <property type="molecule type" value="Genomic_DNA"/>
</dbReference>
<evidence type="ECO:0000256" key="5">
    <source>
        <dbReference type="ARBA" id="ARBA00023239"/>
    </source>
</evidence>
<organism evidence="8 9">
    <name type="scientific">Azospirillum oryzae</name>
    <dbReference type="NCBI Taxonomy" id="286727"/>
    <lineage>
        <taxon>Bacteria</taxon>
        <taxon>Pseudomonadati</taxon>
        <taxon>Pseudomonadota</taxon>
        <taxon>Alphaproteobacteria</taxon>
        <taxon>Rhodospirillales</taxon>
        <taxon>Azospirillaceae</taxon>
        <taxon>Azospirillum</taxon>
    </lineage>
</organism>
<dbReference type="SUPFAM" id="SSF56796">
    <property type="entry name" value="Dehydroquinate synthase-like"/>
    <property type="match status" value="1"/>
</dbReference>
<evidence type="ECO:0000313" key="9">
    <source>
        <dbReference type="Proteomes" id="UP000192936"/>
    </source>
</evidence>
<dbReference type="AlphaFoldDB" id="A0A1X7DXN9"/>
<dbReference type="GO" id="GO:0009073">
    <property type="term" value="P:aromatic amino acid family biosynthetic process"/>
    <property type="evidence" value="ECO:0007669"/>
    <property type="project" value="UniProtKB-KW"/>
</dbReference>
<sequence>MTSTPSLDVRSPIVRQRFAVTFDYAVAFTRDAFDPANPTLAEAIGTAGADPRPRCLAFVDIGVLVGHPALPQAIAAHFAARDDLPTLVAPPRLLPGGEAVKNDPALIGQMHDAILGHGIDRHSYVLAVGGGAFLDAVGLAASTAHRGVRLVRMPTTVLAQNDSGVGVKSAINLNGAKNQIGTFAPPWAVVNDAAFLDSLPQRDRIAGMAEAVKVALIRDGAFFEWLERSADALTLFEPDAVAHLIRRCAELHMCQIAEGGDPFEQGSARPLDFGHWAAHKLETLSRNHLRHGEAVAIGIALDTRYSVLAGLLPEGEDLRVAVLLEHLGFRLWHPALARRDAAGRPQVLAGLEEFREHLGGRLTITLLAGIGRGIEVNAMDSALVESAIGWLSGREAA</sequence>
<gene>
    <name evidence="8" type="ORF">SAMN02982917_1166</name>
</gene>
<keyword evidence="4" id="KW-0057">Aromatic amino acid biosynthesis</keyword>
<protein>
    <submittedName>
        <fullName evidence="8">3-dehydroquinate synthase</fullName>
    </submittedName>
</protein>
<dbReference type="InterPro" id="IPR030960">
    <property type="entry name" value="DHQS/DOIS_N"/>
</dbReference>
<feature type="domain" description="3-dehydroquinate synthase C-terminal" evidence="7">
    <location>
        <begin position="207"/>
        <end position="335"/>
    </location>
</feature>
<dbReference type="CDD" id="cd08198">
    <property type="entry name" value="DHQS-like"/>
    <property type="match status" value="1"/>
</dbReference>
<dbReference type="STRING" id="286727.SAMN02982917_1166"/>
<comment type="cofactor">
    <cofactor evidence="1">
        <name>NAD(+)</name>
        <dbReference type="ChEBI" id="CHEBI:57540"/>
    </cofactor>
</comment>
<dbReference type="RefSeq" id="WP_085083105.1">
    <property type="nucleotide sequence ID" value="NZ_FXAK01000001.1"/>
</dbReference>
<dbReference type="PANTHER" id="PTHR43622:SF7">
    <property type="entry name" value="3-DEHYDROQUINATE SYNTHASE, CHLOROPLASTIC"/>
    <property type="match status" value="1"/>
</dbReference>
<keyword evidence="5" id="KW-0456">Lyase</keyword>
<name>A0A1X7DXN9_9PROT</name>
<dbReference type="GO" id="GO:0003856">
    <property type="term" value="F:3-dehydroquinate synthase activity"/>
    <property type="evidence" value="ECO:0007669"/>
    <property type="project" value="TreeGrafter"/>
</dbReference>
<proteinExistence type="predicted"/>
<dbReference type="GO" id="GO:0008652">
    <property type="term" value="P:amino acid biosynthetic process"/>
    <property type="evidence" value="ECO:0007669"/>
    <property type="project" value="UniProtKB-KW"/>
</dbReference>
<evidence type="ECO:0000313" key="8">
    <source>
        <dbReference type="EMBL" id="SMF23643.1"/>
    </source>
</evidence>
<evidence type="ECO:0000256" key="3">
    <source>
        <dbReference type="ARBA" id="ARBA00023027"/>
    </source>
</evidence>
<dbReference type="Gene3D" id="3.40.50.1970">
    <property type="match status" value="1"/>
</dbReference>
<dbReference type="Proteomes" id="UP000192936">
    <property type="component" value="Unassembled WGS sequence"/>
</dbReference>
<dbReference type="PANTHER" id="PTHR43622">
    <property type="entry name" value="3-DEHYDROQUINATE SYNTHASE"/>
    <property type="match status" value="1"/>
</dbReference>
<evidence type="ECO:0000259" key="6">
    <source>
        <dbReference type="Pfam" id="PF01761"/>
    </source>
</evidence>
<reference evidence="8 9" key="1">
    <citation type="submission" date="2017-04" db="EMBL/GenBank/DDBJ databases">
        <authorList>
            <person name="Afonso C.L."/>
            <person name="Miller P.J."/>
            <person name="Scott M.A."/>
            <person name="Spackman E."/>
            <person name="Goraichik I."/>
            <person name="Dimitrov K.M."/>
            <person name="Suarez D.L."/>
            <person name="Swayne D.E."/>
        </authorList>
    </citation>
    <scope>NUCLEOTIDE SEQUENCE [LARGE SCALE GENOMIC DNA]</scope>
    <source>
        <strain evidence="8 9">A2P</strain>
    </source>
</reference>
<keyword evidence="3" id="KW-0520">NAD</keyword>
<keyword evidence="2" id="KW-0028">Amino-acid biosynthesis</keyword>
<dbReference type="Pfam" id="PF24621">
    <property type="entry name" value="DHQS_C"/>
    <property type="match status" value="1"/>
</dbReference>
<evidence type="ECO:0000256" key="4">
    <source>
        <dbReference type="ARBA" id="ARBA00023141"/>
    </source>
</evidence>
<dbReference type="InterPro" id="IPR050071">
    <property type="entry name" value="Dehydroquinate_synthase"/>
</dbReference>
<evidence type="ECO:0000259" key="7">
    <source>
        <dbReference type="Pfam" id="PF24621"/>
    </source>
</evidence>
<evidence type="ECO:0000256" key="2">
    <source>
        <dbReference type="ARBA" id="ARBA00022605"/>
    </source>
</evidence>
<evidence type="ECO:0000256" key="1">
    <source>
        <dbReference type="ARBA" id="ARBA00001911"/>
    </source>
</evidence>
<dbReference type="OrthoDB" id="9806583at2"/>
<accession>A0A1X7DXN9</accession>
<dbReference type="Gene3D" id="1.20.1090.10">
    <property type="entry name" value="Dehydroquinate synthase-like - alpha domain"/>
    <property type="match status" value="1"/>
</dbReference>